<dbReference type="GO" id="GO:0008270">
    <property type="term" value="F:zinc ion binding"/>
    <property type="evidence" value="ECO:0007669"/>
    <property type="project" value="UniProtKB-KW"/>
</dbReference>
<feature type="domain" description="C2H2-type" evidence="7">
    <location>
        <begin position="308"/>
        <end position="335"/>
    </location>
</feature>
<evidence type="ECO:0000256" key="4">
    <source>
        <dbReference type="ARBA" id="ARBA00022833"/>
    </source>
</evidence>
<feature type="domain" description="C2H2-type" evidence="7">
    <location>
        <begin position="480"/>
        <end position="507"/>
    </location>
</feature>
<protein>
    <recommendedName>
        <fullName evidence="7">C2H2-type domain-containing protein</fullName>
    </recommendedName>
</protein>
<evidence type="ECO:0000256" key="6">
    <source>
        <dbReference type="SAM" id="MobiDB-lite"/>
    </source>
</evidence>
<reference evidence="8" key="1">
    <citation type="submission" date="2021-12" db="EMBL/GenBank/DDBJ databases">
        <authorList>
            <person name="King R."/>
        </authorList>
    </citation>
    <scope>NUCLEOTIDE SEQUENCE</scope>
</reference>
<dbReference type="InterPro" id="IPR036236">
    <property type="entry name" value="Znf_C2H2_sf"/>
</dbReference>
<gene>
    <name evidence="8" type="ORF">BEMITA_LOCUS7174</name>
</gene>
<dbReference type="GO" id="GO:0000981">
    <property type="term" value="F:DNA-binding transcription factor activity, RNA polymerase II-specific"/>
    <property type="evidence" value="ECO:0007669"/>
    <property type="project" value="TreeGrafter"/>
</dbReference>
<dbReference type="PROSITE" id="PS50157">
    <property type="entry name" value="ZINC_FINGER_C2H2_2"/>
    <property type="match status" value="11"/>
</dbReference>
<feature type="domain" description="C2H2-type" evidence="7">
    <location>
        <begin position="335"/>
        <end position="362"/>
    </location>
</feature>
<feature type="compositionally biased region" description="Basic residues" evidence="6">
    <location>
        <begin position="717"/>
        <end position="728"/>
    </location>
</feature>
<dbReference type="FunFam" id="3.30.160.60:FF:002343">
    <property type="entry name" value="Zinc finger protein 33A"/>
    <property type="match status" value="2"/>
</dbReference>
<evidence type="ECO:0000256" key="2">
    <source>
        <dbReference type="ARBA" id="ARBA00022737"/>
    </source>
</evidence>
<feature type="domain" description="C2H2-type" evidence="7">
    <location>
        <begin position="451"/>
        <end position="475"/>
    </location>
</feature>
<evidence type="ECO:0000313" key="8">
    <source>
        <dbReference type="EMBL" id="CAH0388251.1"/>
    </source>
</evidence>
<keyword evidence="3 5" id="KW-0863">Zinc-finger</keyword>
<dbReference type="InterPro" id="IPR013087">
    <property type="entry name" value="Znf_C2H2_type"/>
</dbReference>
<dbReference type="Pfam" id="PF00096">
    <property type="entry name" value="zf-C2H2"/>
    <property type="match status" value="5"/>
</dbReference>
<feature type="domain" description="C2H2-type" evidence="7">
    <location>
        <begin position="391"/>
        <end position="418"/>
    </location>
</feature>
<keyword evidence="4" id="KW-0862">Zinc</keyword>
<evidence type="ECO:0000256" key="5">
    <source>
        <dbReference type="PROSITE-ProRule" id="PRU00042"/>
    </source>
</evidence>
<feature type="domain" description="C2H2-type" evidence="7">
    <location>
        <begin position="221"/>
        <end position="249"/>
    </location>
</feature>
<dbReference type="PANTHER" id="PTHR24408:SF58">
    <property type="entry name" value="TRANSCRIPTION FACTOR (TFIIIA), PUTATIVE (AFU_ORTHOLOGUE AFUA_1G05150)-RELATED"/>
    <property type="match status" value="1"/>
</dbReference>
<accession>A0A9P0ABH8</accession>
<keyword evidence="2" id="KW-0677">Repeat</keyword>
<keyword evidence="9" id="KW-1185">Reference proteome</keyword>
<dbReference type="GO" id="GO:0043565">
    <property type="term" value="F:sequence-specific DNA binding"/>
    <property type="evidence" value="ECO:0007669"/>
    <property type="project" value="TreeGrafter"/>
</dbReference>
<evidence type="ECO:0000256" key="3">
    <source>
        <dbReference type="ARBA" id="ARBA00022771"/>
    </source>
</evidence>
<dbReference type="GO" id="GO:0005634">
    <property type="term" value="C:nucleus"/>
    <property type="evidence" value="ECO:0007669"/>
    <property type="project" value="TreeGrafter"/>
</dbReference>
<feature type="region of interest" description="Disordered" evidence="6">
    <location>
        <begin position="607"/>
        <end position="644"/>
    </location>
</feature>
<dbReference type="FunFam" id="3.30.160.60:FF:001818">
    <property type="entry name" value="GDNF-inducible zinc finger protein 1 isoform X1"/>
    <property type="match status" value="1"/>
</dbReference>
<feature type="domain" description="C2H2-type" evidence="7">
    <location>
        <begin position="363"/>
        <end position="390"/>
    </location>
</feature>
<dbReference type="Gene3D" id="3.30.160.60">
    <property type="entry name" value="Classic Zinc Finger"/>
    <property type="match status" value="10"/>
</dbReference>
<sequence length="826" mass="94950">MDFFCEVCSGKFEPREGLRELLRHMKILHGFKSNVSTQHMLSQFDNFGRVKEVFSHIGPVFPCPFCPIRSSSKRLLRRHAIKFHGNTWLQDPPEGPMAFKCSICPTNFWQMNERSAHEYADHADSAILRCYHCWEPFFQKIMLNQHIKKSHPDAPLYTTVSYKCRQCRALCPSFEVLRNHFRDKHPHITVFRCPHCDVTLKTKKSLKAHFKGQHLQESGMYECDQCGKTVWSKRALGAHRRLKHMNSRLGFRCRLCGLRFANKDERKLHYQSVHVGESPYHCNECGKGFASKSGLYGHRQVHKSTDYFKCQYCEKEFTRKDSYNEHLLIHIGPRHRCPHCSKEFVQRSNMIRHIRIHTGEKPYKCTYCDKTFSDKGACNSHVRVHTGEETCACPFCGQTFSKKQKLKYHVRKHTGEGLVSCEVCNKVFTNSYTLKEHRLTHAKTTKSSKEAVCKHCGESFDSSKFLQRHAAIAHTSGVIFGCPFCEKIFTQQARLRSHIMAHADVKHLRCLLCEDAYSERRELQKHLAQKHDVDSGSPHYLTCFRIVTPEEIGLYIPMFHEDDFSQQTNLERDKILREYFTALTSGKIRSKDNQTVKFNFKLLATKKKRRSRAKQSASGSKQDDGQNLPYNLRENPLNHDSDSNEASVINQFEDQFEDPADQVYLAHLAEPELAFSAFDNLGIESKRLKLADCNLDVPSCNLMESSSPKKFALPNSTKKREKQKRKSKALPPRKLQIAEIPSDESEDFSCLTDGPSTVGESVSEELPRIPKITVKKSMLKESKSWAIESSKLGDCLQVDGSNQNTTNVSVSFSDDEESSDEDTDDS</sequence>
<dbReference type="SUPFAM" id="SSF57667">
    <property type="entry name" value="beta-beta-alpha zinc fingers"/>
    <property type="match status" value="5"/>
</dbReference>
<organism evidence="8 9">
    <name type="scientific">Bemisia tabaci</name>
    <name type="common">Sweetpotato whitefly</name>
    <name type="synonym">Aleurodes tabaci</name>
    <dbReference type="NCBI Taxonomy" id="7038"/>
    <lineage>
        <taxon>Eukaryota</taxon>
        <taxon>Metazoa</taxon>
        <taxon>Ecdysozoa</taxon>
        <taxon>Arthropoda</taxon>
        <taxon>Hexapoda</taxon>
        <taxon>Insecta</taxon>
        <taxon>Pterygota</taxon>
        <taxon>Neoptera</taxon>
        <taxon>Paraneoptera</taxon>
        <taxon>Hemiptera</taxon>
        <taxon>Sternorrhyncha</taxon>
        <taxon>Aleyrodoidea</taxon>
        <taxon>Aleyrodidae</taxon>
        <taxon>Aleyrodinae</taxon>
        <taxon>Bemisia</taxon>
    </lineage>
</organism>
<evidence type="ECO:0000313" key="9">
    <source>
        <dbReference type="Proteomes" id="UP001152759"/>
    </source>
</evidence>
<feature type="domain" description="C2H2-type" evidence="7">
    <location>
        <begin position="280"/>
        <end position="307"/>
    </location>
</feature>
<dbReference type="Pfam" id="PF12874">
    <property type="entry name" value="zf-met"/>
    <property type="match status" value="1"/>
</dbReference>
<keyword evidence="1" id="KW-0479">Metal-binding</keyword>
<evidence type="ECO:0000259" key="7">
    <source>
        <dbReference type="PROSITE" id="PS50157"/>
    </source>
</evidence>
<feature type="compositionally biased region" description="Acidic residues" evidence="6">
    <location>
        <begin position="813"/>
        <end position="826"/>
    </location>
</feature>
<dbReference type="SMART" id="SM00355">
    <property type="entry name" value="ZnF_C2H2"/>
    <property type="match status" value="17"/>
</dbReference>
<dbReference type="PANTHER" id="PTHR24408">
    <property type="entry name" value="ZINC FINGER PROTEIN"/>
    <property type="match status" value="1"/>
</dbReference>
<feature type="compositionally biased region" description="Polar residues" evidence="6">
    <location>
        <begin position="799"/>
        <end position="808"/>
    </location>
</feature>
<dbReference type="GO" id="GO:0030674">
    <property type="term" value="F:protein-macromolecule adaptor activity"/>
    <property type="evidence" value="ECO:0007669"/>
    <property type="project" value="UniProtKB-ARBA"/>
</dbReference>
<dbReference type="PROSITE" id="PS00028">
    <property type="entry name" value="ZINC_FINGER_C2H2_1"/>
    <property type="match status" value="15"/>
</dbReference>
<dbReference type="Proteomes" id="UP001152759">
    <property type="component" value="Chromosome 4"/>
</dbReference>
<dbReference type="AlphaFoldDB" id="A0A9P0ABH8"/>
<dbReference type="Pfam" id="PF13894">
    <property type="entry name" value="zf-C2H2_4"/>
    <property type="match status" value="2"/>
</dbReference>
<name>A0A9P0ABH8_BEMTA</name>
<dbReference type="FunFam" id="3.30.160.60:FF:000688">
    <property type="entry name" value="zinc finger protein 197 isoform X1"/>
    <property type="match status" value="1"/>
</dbReference>
<feature type="domain" description="C2H2-type" evidence="7">
    <location>
        <begin position="419"/>
        <end position="446"/>
    </location>
</feature>
<evidence type="ECO:0000256" key="1">
    <source>
        <dbReference type="ARBA" id="ARBA00022723"/>
    </source>
</evidence>
<feature type="region of interest" description="Disordered" evidence="6">
    <location>
        <begin position="704"/>
        <end position="764"/>
    </location>
</feature>
<feature type="region of interest" description="Disordered" evidence="6">
    <location>
        <begin position="798"/>
        <end position="826"/>
    </location>
</feature>
<proteinExistence type="predicted"/>
<feature type="domain" description="C2H2-type" evidence="7">
    <location>
        <begin position="251"/>
        <end position="279"/>
    </location>
</feature>
<dbReference type="EMBL" id="OU963865">
    <property type="protein sequence ID" value="CAH0388251.1"/>
    <property type="molecule type" value="Genomic_DNA"/>
</dbReference>
<feature type="domain" description="C2H2-type" evidence="7">
    <location>
        <begin position="191"/>
        <end position="219"/>
    </location>
</feature>